<evidence type="ECO:0000256" key="5">
    <source>
        <dbReference type="ARBA" id="ARBA00022840"/>
    </source>
</evidence>
<dbReference type="Pfam" id="PF07685">
    <property type="entry name" value="GATase_3"/>
    <property type="match status" value="1"/>
</dbReference>
<dbReference type="PANTHER" id="PTHR43873">
    <property type="entry name" value="COBYRINATE A,C-DIAMIDE SYNTHASE"/>
    <property type="match status" value="1"/>
</dbReference>
<comment type="cofactor">
    <cofactor evidence="1 8">
        <name>Mg(2+)</name>
        <dbReference type="ChEBI" id="CHEBI:18420"/>
    </cofactor>
</comment>
<dbReference type="Gene3D" id="3.40.50.300">
    <property type="entry name" value="P-loop containing nucleotide triphosphate hydrolases"/>
    <property type="match status" value="1"/>
</dbReference>
<proteinExistence type="inferred from homology"/>
<name>A1ZPM6_MICM2</name>
<evidence type="ECO:0000256" key="4">
    <source>
        <dbReference type="ARBA" id="ARBA00022741"/>
    </source>
</evidence>
<feature type="transmembrane region" description="Helical" evidence="9">
    <location>
        <begin position="20"/>
        <end position="41"/>
    </location>
</feature>
<dbReference type="GO" id="GO:0042242">
    <property type="term" value="F:cobyrinic acid a,c-diamide synthase activity"/>
    <property type="evidence" value="ECO:0007669"/>
    <property type="project" value="UniProtKB-UniRule"/>
</dbReference>
<dbReference type="CDD" id="cd03130">
    <property type="entry name" value="GATase1_CobB"/>
    <property type="match status" value="1"/>
</dbReference>
<evidence type="ECO:0000259" key="11">
    <source>
        <dbReference type="Pfam" id="PF07685"/>
    </source>
</evidence>
<dbReference type="Pfam" id="PF01656">
    <property type="entry name" value="CbiA"/>
    <property type="match status" value="1"/>
</dbReference>
<dbReference type="UniPathway" id="UPA00148">
    <property type="reaction ID" value="UER00231"/>
</dbReference>
<evidence type="ECO:0000313" key="12">
    <source>
        <dbReference type="EMBL" id="EAY27765.1"/>
    </source>
</evidence>
<comment type="similarity">
    <text evidence="8">Belongs to the CobB/CbiA family.</text>
</comment>
<dbReference type="NCBIfam" id="NF002204">
    <property type="entry name" value="PRK01077.1"/>
    <property type="match status" value="1"/>
</dbReference>
<dbReference type="eggNOG" id="COG1797">
    <property type="taxonomic scope" value="Bacteria"/>
</dbReference>
<feature type="active site" description="Nucleophile" evidence="8">
    <location>
        <position position="365"/>
    </location>
</feature>
<feature type="domain" description="CobQ/CobB/MinD/ParA nucleotide binding" evidence="10">
    <location>
        <begin position="48"/>
        <end position="229"/>
    </location>
</feature>
<dbReference type="CDD" id="cd05388">
    <property type="entry name" value="CobB_N"/>
    <property type="match status" value="1"/>
</dbReference>
<comment type="function">
    <text evidence="8">Catalyzes the ATP-dependent amidation of the two carboxylate groups at positions a and c of cobyrinate, using either L-glutamine or ammonia as the nitrogen source.</text>
</comment>
<dbReference type="InterPro" id="IPR027417">
    <property type="entry name" value="P-loop_NTPase"/>
</dbReference>
<evidence type="ECO:0000256" key="7">
    <source>
        <dbReference type="ARBA" id="ARBA00022962"/>
    </source>
</evidence>
<keyword evidence="2 8" id="KW-0169">Cobalamin biosynthesis</keyword>
<protein>
    <recommendedName>
        <fullName evidence="8">Cobyrinate a,c-diamide synthase</fullName>
        <ecNumber evidence="8">6.3.5.11</ecNumber>
    </recommendedName>
    <alternativeName>
        <fullName evidence="8">Cobyrinic acid a,c-diamide synthetase</fullName>
    </alternativeName>
</protein>
<keyword evidence="7 8" id="KW-0315">Glutamine amidotransferase</keyword>
<organism evidence="12 13">
    <name type="scientific">Microscilla marina ATCC 23134</name>
    <dbReference type="NCBI Taxonomy" id="313606"/>
    <lineage>
        <taxon>Bacteria</taxon>
        <taxon>Pseudomonadati</taxon>
        <taxon>Bacteroidota</taxon>
        <taxon>Cytophagia</taxon>
        <taxon>Cytophagales</taxon>
        <taxon>Microscillaceae</taxon>
        <taxon>Microscilla</taxon>
    </lineage>
</organism>
<feature type="domain" description="CobB/CobQ-like glutamine amidotransferase" evidence="11">
    <location>
        <begin position="284"/>
        <end position="466"/>
    </location>
</feature>
<dbReference type="SUPFAM" id="SSF52317">
    <property type="entry name" value="Class I glutamine amidotransferase-like"/>
    <property type="match status" value="1"/>
</dbReference>
<keyword evidence="9" id="KW-0472">Membrane</keyword>
<keyword evidence="3 8" id="KW-0436">Ligase</keyword>
<comment type="domain">
    <text evidence="8">Comprises of two domains. The C-terminal domain contains the binding site for glutamine and catalyzes the hydrolysis of this substrate to glutamate and ammonia. The N-terminal domain is anticipated to bind ATP and cobyrinate and catalyzes the ultimate synthesis of the diamide product. The ammonia produced via the glutaminase domain is probably translocated to the adjacent domain via a molecular tunnel, where it reacts with an activated intermediate.</text>
</comment>
<dbReference type="AlphaFoldDB" id="A1ZPM6"/>
<comment type="pathway">
    <text evidence="8">Cofactor biosynthesis; adenosylcobalamin biosynthesis; cob(II)yrinate a,c-diamide from sirohydrochlorin (anaerobic route): step 10/10.</text>
</comment>
<keyword evidence="5 8" id="KW-0067">ATP-binding</keyword>
<comment type="miscellaneous">
    <text evidence="8">The a and c carboxylates of cobyrinate are activated for nucleophilic attack via formation of a phosphorylated intermediate by ATP. CbiA catalyzes first the amidation of the c-carboxylate, and then that of the a-carboxylate.</text>
</comment>
<evidence type="ECO:0000256" key="9">
    <source>
        <dbReference type="SAM" id="Phobius"/>
    </source>
</evidence>
<evidence type="ECO:0000256" key="6">
    <source>
        <dbReference type="ARBA" id="ARBA00022842"/>
    </source>
</evidence>
<comment type="catalytic activity">
    <reaction evidence="8">
        <text>cob(II)yrinate + 2 L-glutamine + 2 ATP + 2 H2O = cob(II)yrinate a,c diamide + 2 L-glutamate + 2 ADP + 2 phosphate + 2 H(+)</text>
        <dbReference type="Rhea" id="RHEA:26289"/>
        <dbReference type="ChEBI" id="CHEBI:15377"/>
        <dbReference type="ChEBI" id="CHEBI:15378"/>
        <dbReference type="ChEBI" id="CHEBI:29985"/>
        <dbReference type="ChEBI" id="CHEBI:30616"/>
        <dbReference type="ChEBI" id="CHEBI:43474"/>
        <dbReference type="ChEBI" id="CHEBI:58359"/>
        <dbReference type="ChEBI" id="CHEBI:58537"/>
        <dbReference type="ChEBI" id="CHEBI:58894"/>
        <dbReference type="ChEBI" id="CHEBI:456216"/>
        <dbReference type="EC" id="6.3.5.11"/>
    </reaction>
</comment>
<dbReference type="PANTHER" id="PTHR43873:SF1">
    <property type="entry name" value="COBYRINATE A,C-DIAMIDE SYNTHASE"/>
    <property type="match status" value="1"/>
</dbReference>
<dbReference type="EC" id="6.3.5.11" evidence="8"/>
<dbReference type="SUPFAM" id="SSF52540">
    <property type="entry name" value="P-loop containing nucleoside triphosphate hydrolases"/>
    <property type="match status" value="1"/>
</dbReference>
<keyword evidence="4 8" id="KW-0547">Nucleotide-binding</keyword>
<keyword evidence="13" id="KW-1185">Reference proteome</keyword>
<evidence type="ECO:0000256" key="1">
    <source>
        <dbReference type="ARBA" id="ARBA00001946"/>
    </source>
</evidence>
<evidence type="ECO:0000256" key="3">
    <source>
        <dbReference type="ARBA" id="ARBA00022598"/>
    </source>
</evidence>
<dbReference type="InterPro" id="IPR002586">
    <property type="entry name" value="CobQ/CobB/MinD/ParA_Nub-bd_dom"/>
</dbReference>
<dbReference type="InterPro" id="IPR004484">
    <property type="entry name" value="CbiA/CobB_synth"/>
</dbReference>
<reference evidence="12 13" key="1">
    <citation type="submission" date="2007-01" db="EMBL/GenBank/DDBJ databases">
        <authorList>
            <person name="Haygood M."/>
            <person name="Podell S."/>
            <person name="Anderson C."/>
            <person name="Hopkinson B."/>
            <person name="Roe K."/>
            <person name="Barbeau K."/>
            <person name="Gaasterland T."/>
            <person name="Ferriera S."/>
            <person name="Johnson J."/>
            <person name="Kravitz S."/>
            <person name="Beeson K."/>
            <person name="Sutton G."/>
            <person name="Rogers Y.-H."/>
            <person name="Friedman R."/>
            <person name="Frazier M."/>
            <person name="Venter J.C."/>
        </authorList>
    </citation>
    <scope>NUCLEOTIDE SEQUENCE [LARGE SCALE GENOMIC DNA]</scope>
    <source>
        <strain evidence="12 13">ATCC 23134</strain>
    </source>
</reference>
<dbReference type="Gene3D" id="3.40.50.880">
    <property type="match status" value="1"/>
</dbReference>
<evidence type="ECO:0000256" key="8">
    <source>
        <dbReference type="HAMAP-Rule" id="MF_00027"/>
    </source>
</evidence>
<feature type="site" description="Increases nucleophilicity of active site Cys" evidence="8">
    <location>
        <position position="460"/>
    </location>
</feature>
<keyword evidence="6 8" id="KW-0460">Magnesium</keyword>
<gene>
    <name evidence="8" type="primary">cbiA</name>
    <name evidence="12" type="ORF">M23134_03834</name>
</gene>
<evidence type="ECO:0000259" key="10">
    <source>
        <dbReference type="Pfam" id="PF01656"/>
    </source>
</evidence>
<dbReference type="GO" id="GO:0005524">
    <property type="term" value="F:ATP binding"/>
    <property type="evidence" value="ECO:0007669"/>
    <property type="project" value="UniProtKB-UniRule"/>
</dbReference>
<dbReference type="HAMAP" id="MF_00027">
    <property type="entry name" value="CobB_CbiA"/>
    <property type="match status" value="1"/>
</dbReference>
<dbReference type="EMBL" id="AAWS01000021">
    <property type="protein sequence ID" value="EAY27765.1"/>
    <property type="molecule type" value="Genomic_DNA"/>
</dbReference>
<dbReference type="PROSITE" id="PS51274">
    <property type="entry name" value="GATASE_COBBQ"/>
    <property type="match status" value="1"/>
</dbReference>
<keyword evidence="9" id="KW-0812">Transmembrane</keyword>
<dbReference type="InterPro" id="IPR011698">
    <property type="entry name" value="GATase_3"/>
</dbReference>
<comment type="caution">
    <text evidence="12">The sequence shown here is derived from an EMBL/GenBank/DDBJ whole genome shotgun (WGS) entry which is preliminary data.</text>
</comment>
<evidence type="ECO:0000256" key="2">
    <source>
        <dbReference type="ARBA" id="ARBA00022573"/>
    </source>
</evidence>
<keyword evidence="9" id="KW-1133">Transmembrane helix</keyword>
<accession>A1ZPM6</accession>
<dbReference type="NCBIfam" id="TIGR00379">
    <property type="entry name" value="cobB"/>
    <property type="match status" value="1"/>
</dbReference>
<dbReference type="GO" id="GO:0009236">
    <property type="term" value="P:cobalamin biosynthetic process"/>
    <property type="evidence" value="ECO:0007669"/>
    <property type="project" value="UniProtKB-UniRule"/>
</dbReference>
<evidence type="ECO:0000313" key="13">
    <source>
        <dbReference type="Proteomes" id="UP000004095"/>
    </source>
</evidence>
<sequence>MMRSFYQYLLYHPSFFAKQLQFLVCLCLYFTTYIHSLLLIVMKKPQFIVAAPTSNAGKTSLTLGLLRACKNRGIDIQPFKSGPDYIDPMFHQLACHKTGINLDLFMMEQAHLQANYTHCMQVPEVACIEGVMGLFDGSIKAEGSTAALAKLLDIPVILVVDAQAVAYSVAPLLYGFKNFDPDLNLAGVVFNRVNSESHYQFLIDACHDVGVVPLGRLPFLSNCEIPSRHLGLSIDQLPQYNGAIDELAKAVEQHVPIDPLLDLCMRAIEPLQTTPPPPLVSTMKIAVARDEAFNFCYQQNIDAFRQLGKIVFFSPLHDSALPTADLIYLPGGYPECYLHELAANDAMQQSIKEYVEASGHIFAECGGMMYLGKSIIDEAGKTFKMMGVFDFSTSMLPKKLKMGYRRIYVNGTELKGHEFHYSTIVNDENITTIGRVGNARNQKVDSQLYKYKNVLASYIHFYLGEANQLQHLLDAI</sequence>
<dbReference type="InterPro" id="IPR029062">
    <property type="entry name" value="Class_I_gatase-like"/>
</dbReference>
<dbReference type="Proteomes" id="UP000004095">
    <property type="component" value="Unassembled WGS sequence"/>
</dbReference>